<accession>A0A6A5TPP1</accession>
<organism evidence="1 2">
    <name type="scientific">Byssothecium circinans</name>
    <dbReference type="NCBI Taxonomy" id="147558"/>
    <lineage>
        <taxon>Eukaryota</taxon>
        <taxon>Fungi</taxon>
        <taxon>Dikarya</taxon>
        <taxon>Ascomycota</taxon>
        <taxon>Pezizomycotina</taxon>
        <taxon>Dothideomycetes</taxon>
        <taxon>Pleosporomycetidae</taxon>
        <taxon>Pleosporales</taxon>
        <taxon>Massarineae</taxon>
        <taxon>Massarinaceae</taxon>
        <taxon>Byssothecium</taxon>
    </lineage>
</organism>
<sequence>MVTPSPPPSDDSALRKKLCECIIRLNTTVSTISPTVSYYDSLRCGLEELKDIYKNMTNEDTDGSEREKCSRLFKSDSNAENMGTSHHAVDLDIKGAEKKDESELHMQAKAGFEMVRDVERMNGNKYTPDDRPFIMSKEFEDHMTESERNDGDWCRLFH</sequence>
<name>A0A6A5TPP1_9PLEO</name>
<evidence type="ECO:0000313" key="1">
    <source>
        <dbReference type="EMBL" id="KAF1954194.1"/>
    </source>
</evidence>
<dbReference type="Proteomes" id="UP000800035">
    <property type="component" value="Unassembled WGS sequence"/>
</dbReference>
<dbReference type="EMBL" id="ML977000">
    <property type="protein sequence ID" value="KAF1954194.1"/>
    <property type="molecule type" value="Genomic_DNA"/>
</dbReference>
<protein>
    <submittedName>
        <fullName evidence="1">Uncharacterized protein</fullName>
    </submittedName>
</protein>
<keyword evidence="2" id="KW-1185">Reference proteome</keyword>
<reference evidence="1" key="1">
    <citation type="journal article" date="2020" name="Stud. Mycol.">
        <title>101 Dothideomycetes genomes: a test case for predicting lifestyles and emergence of pathogens.</title>
        <authorList>
            <person name="Haridas S."/>
            <person name="Albert R."/>
            <person name="Binder M."/>
            <person name="Bloem J."/>
            <person name="Labutti K."/>
            <person name="Salamov A."/>
            <person name="Andreopoulos B."/>
            <person name="Baker S."/>
            <person name="Barry K."/>
            <person name="Bills G."/>
            <person name="Bluhm B."/>
            <person name="Cannon C."/>
            <person name="Castanera R."/>
            <person name="Culley D."/>
            <person name="Daum C."/>
            <person name="Ezra D."/>
            <person name="Gonzalez J."/>
            <person name="Henrissat B."/>
            <person name="Kuo A."/>
            <person name="Liang C."/>
            <person name="Lipzen A."/>
            <person name="Lutzoni F."/>
            <person name="Magnuson J."/>
            <person name="Mondo S."/>
            <person name="Nolan M."/>
            <person name="Ohm R."/>
            <person name="Pangilinan J."/>
            <person name="Park H.-J."/>
            <person name="Ramirez L."/>
            <person name="Alfaro M."/>
            <person name="Sun H."/>
            <person name="Tritt A."/>
            <person name="Yoshinaga Y."/>
            <person name="Zwiers L.-H."/>
            <person name="Turgeon B."/>
            <person name="Goodwin S."/>
            <person name="Spatafora J."/>
            <person name="Crous P."/>
            <person name="Grigoriev I."/>
        </authorList>
    </citation>
    <scope>NUCLEOTIDE SEQUENCE</scope>
    <source>
        <strain evidence="1">CBS 675.92</strain>
    </source>
</reference>
<gene>
    <name evidence="1" type="ORF">CC80DRAFT_506611</name>
</gene>
<dbReference type="AlphaFoldDB" id="A0A6A5TPP1"/>
<evidence type="ECO:0000313" key="2">
    <source>
        <dbReference type="Proteomes" id="UP000800035"/>
    </source>
</evidence>
<proteinExistence type="predicted"/>